<dbReference type="PANTHER" id="PTHR47926">
    <property type="entry name" value="PENTATRICOPEPTIDE REPEAT-CONTAINING PROTEIN"/>
    <property type="match status" value="1"/>
</dbReference>
<dbReference type="Proteomes" id="UP000886520">
    <property type="component" value="Chromosome 22"/>
</dbReference>
<organism evidence="3 4">
    <name type="scientific">Adiantum capillus-veneris</name>
    <name type="common">Maidenhair fern</name>
    <dbReference type="NCBI Taxonomy" id="13818"/>
    <lineage>
        <taxon>Eukaryota</taxon>
        <taxon>Viridiplantae</taxon>
        <taxon>Streptophyta</taxon>
        <taxon>Embryophyta</taxon>
        <taxon>Tracheophyta</taxon>
        <taxon>Polypodiopsida</taxon>
        <taxon>Polypodiidae</taxon>
        <taxon>Polypodiales</taxon>
        <taxon>Pteridineae</taxon>
        <taxon>Pteridaceae</taxon>
        <taxon>Vittarioideae</taxon>
        <taxon>Adiantum</taxon>
    </lineage>
</organism>
<feature type="repeat" description="PPR" evidence="2">
    <location>
        <begin position="855"/>
        <end position="889"/>
    </location>
</feature>
<feature type="repeat" description="PPR" evidence="2">
    <location>
        <begin position="378"/>
        <end position="412"/>
    </location>
</feature>
<dbReference type="NCBIfam" id="TIGR00756">
    <property type="entry name" value="PPR"/>
    <property type="match status" value="8"/>
</dbReference>
<dbReference type="FunFam" id="1.25.40.10:FF:000344">
    <property type="entry name" value="Pentatricopeptide repeat-containing protein"/>
    <property type="match status" value="1"/>
</dbReference>
<feature type="repeat" description="PPR" evidence="2">
    <location>
        <begin position="276"/>
        <end position="310"/>
    </location>
</feature>
<dbReference type="InterPro" id="IPR046960">
    <property type="entry name" value="PPR_At4g14850-like_plant"/>
</dbReference>
<dbReference type="EMBL" id="JABFUD020000022">
    <property type="protein sequence ID" value="KAI5062635.1"/>
    <property type="molecule type" value="Genomic_DNA"/>
</dbReference>
<dbReference type="OrthoDB" id="1934782at2759"/>
<dbReference type="FunFam" id="1.25.40.10:FF:000285">
    <property type="entry name" value="Pentatricopeptide repeat-containing protein, chloroplastic"/>
    <property type="match status" value="2"/>
</dbReference>
<evidence type="ECO:0000313" key="4">
    <source>
        <dbReference type="Proteomes" id="UP000886520"/>
    </source>
</evidence>
<dbReference type="AlphaFoldDB" id="A0A9D4Z694"/>
<dbReference type="SUPFAM" id="SSF81901">
    <property type="entry name" value="HCP-like"/>
    <property type="match status" value="1"/>
</dbReference>
<gene>
    <name evidence="3" type="ORF">GOP47_0023174</name>
</gene>
<dbReference type="Pfam" id="PF13041">
    <property type="entry name" value="PPR_2"/>
    <property type="match status" value="8"/>
</dbReference>
<evidence type="ECO:0000256" key="1">
    <source>
        <dbReference type="ARBA" id="ARBA00022737"/>
    </source>
</evidence>
<evidence type="ECO:0000256" key="2">
    <source>
        <dbReference type="PROSITE-ProRule" id="PRU00708"/>
    </source>
</evidence>
<dbReference type="InterPro" id="IPR011990">
    <property type="entry name" value="TPR-like_helical_dom_sf"/>
</dbReference>
<comment type="caution">
    <text evidence="3">The sequence shown here is derived from an EMBL/GenBank/DDBJ whole genome shotgun (WGS) entry which is preliminary data.</text>
</comment>
<protein>
    <recommendedName>
        <fullName evidence="5">Pentatricopeptide repeat-containing protein</fullName>
    </recommendedName>
</protein>
<proteinExistence type="predicted"/>
<dbReference type="GO" id="GO:0048731">
    <property type="term" value="P:system development"/>
    <property type="evidence" value="ECO:0007669"/>
    <property type="project" value="UniProtKB-ARBA"/>
</dbReference>
<keyword evidence="1" id="KW-0677">Repeat</keyword>
<name>A0A9D4Z694_ADICA</name>
<dbReference type="PANTHER" id="PTHR47926:SF382">
    <property type="entry name" value="PENTACOTRIPEPTIDE-REPEAT REGION OF PRORP DOMAIN-CONTAINING PROTEIN"/>
    <property type="match status" value="1"/>
</dbReference>
<feature type="repeat" description="PPR" evidence="2">
    <location>
        <begin position="683"/>
        <end position="717"/>
    </location>
</feature>
<feature type="repeat" description="PPR" evidence="2">
    <location>
        <begin position="174"/>
        <end position="208"/>
    </location>
</feature>
<reference evidence="3" key="1">
    <citation type="submission" date="2021-01" db="EMBL/GenBank/DDBJ databases">
        <title>Adiantum capillus-veneris genome.</title>
        <authorList>
            <person name="Fang Y."/>
            <person name="Liao Q."/>
        </authorList>
    </citation>
    <scope>NUCLEOTIDE SEQUENCE</scope>
    <source>
        <strain evidence="3">H3</strain>
        <tissue evidence="3">Leaf</tissue>
    </source>
</reference>
<accession>A0A9D4Z694</accession>
<dbReference type="Gene3D" id="1.25.40.10">
    <property type="entry name" value="Tetratricopeptide repeat domain"/>
    <property type="match status" value="7"/>
</dbReference>
<feature type="repeat" description="PPR" evidence="2">
    <location>
        <begin position="480"/>
        <end position="514"/>
    </location>
</feature>
<dbReference type="GO" id="GO:0009451">
    <property type="term" value="P:RNA modification"/>
    <property type="evidence" value="ECO:0007669"/>
    <property type="project" value="InterPro"/>
</dbReference>
<dbReference type="GO" id="GO:0003723">
    <property type="term" value="F:RNA binding"/>
    <property type="evidence" value="ECO:0007669"/>
    <property type="project" value="InterPro"/>
</dbReference>
<keyword evidence="4" id="KW-1185">Reference proteome</keyword>
<dbReference type="InterPro" id="IPR002885">
    <property type="entry name" value="PPR_rpt"/>
</dbReference>
<dbReference type="FunFam" id="1.25.40.10:FF:000158">
    <property type="entry name" value="pentatricopeptide repeat-containing protein At2g33680"/>
    <property type="match status" value="1"/>
</dbReference>
<sequence length="1033" mass="113638">MLQPSTELSRHILLRCRTEQRSVSPSTVHAYMRKYGFETHNSLGNNLVLTLIKVTKINSAQQVFDQLEYRDELSWNSLISGYVKWGNPDQALALHQALQEEGSVQLNEYTYVALLSACTKKKDLQKGLKIHAEVAQSGLLQRDPFVSSTLLDMYIKCGSLANAQELFDDKVVNDVVSWTSLITAYVKQGHHKEALYNFEKMQEQSVLPDAITFLCTLKACGSIGTVDKGRLIHAEIEKQGLLQNDGILGTALVDMYAKCGFLGKAKETFDKLPLQNVVSWNAFISGFVKHGFGSQALDYFDEMQSQNVLPDVVSFICALKACAITGNITKGEEIHEEVERQGLLEADVVVGTAIIDMYAKWGRLDTAQQLFDLLPVRNIVSWNALIAGYIEHGFGEDALDCVEKMHHEGVAQDAVTFACSLKACANVGTPLKGQETHAEIARRGMLEKDPVVGNSLVDMYGKCGWLTKAQEVFDNLSVKSVVSWNALISGNVEHGHDKEAIKCYVMMRKEGFLPDSVTLVCCLKACANVGDTIMACELHDEVVQKDLMESDIDVGNTLVDMYAKFGCHLKAQQIFDSLPVRDIVSWNAVLVGYAKHGHGKEALQRFEQMQLECVLADAISLGASLKACASIRALRKGQELHCKIQKGIHRNDHVIGTALVDLYAKCGLLDKAQLVFDNLPHKDAASWNALISGYADQGCGEDALKCFEQMEFADVSPNSITLLCSLKACGSAKDTAMGLKIHAEISRRNLLDRDLVGNTLVDMYAKCGMIVRAQEVFNELPARDVVSWTVLIAGLVEHGFADEALNRFWKMQHKGVCPNIVSFVFGLKACASMGATDKGQEIHAELERLGFLRNNLVVSNALIDMYAKSGLVAVAQQVFDNLPSRGVASFNSLIAGYAHSGKNACVFLLLDRMVGEGLIPDGVTFIVILNACCQSSLFDKGQTHFEAMSKDYGIVPSLQHHTCLVDLLVRAGDLDKATELVKKLPFCPDYVLWLSMLGACGKLGNRELGRHAFERAVCLNEKDAAPYVLFSHI</sequence>
<dbReference type="FunFam" id="1.25.40.10:FF:000031">
    <property type="entry name" value="Pentatricopeptide repeat-containing protein mitochondrial"/>
    <property type="match status" value="4"/>
</dbReference>
<feature type="repeat" description="PPR" evidence="2">
    <location>
        <begin position="71"/>
        <end position="105"/>
    </location>
</feature>
<dbReference type="Pfam" id="PF01535">
    <property type="entry name" value="PPR"/>
    <property type="match status" value="6"/>
</dbReference>
<dbReference type="PROSITE" id="PS51375">
    <property type="entry name" value="PPR"/>
    <property type="match status" value="10"/>
</dbReference>
<evidence type="ECO:0008006" key="5">
    <source>
        <dbReference type="Google" id="ProtNLM"/>
    </source>
</evidence>
<feature type="repeat" description="PPR" evidence="2">
    <location>
        <begin position="582"/>
        <end position="616"/>
    </location>
</feature>
<feature type="repeat" description="PPR" evidence="2">
    <location>
        <begin position="107"/>
        <end position="141"/>
    </location>
</feature>
<evidence type="ECO:0000313" key="3">
    <source>
        <dbReference type="EMBL" id="KAI5062635.1"/>
    </source>
</evidence>
<feature type="repeat" description="PPR" evidence="2">
    <location>
        <begin position="784"/>
        <end position="818"/>
    </location>
</feature>